<evidence type="ECO:0000256" key="1">
    <source>
        <dbReference type="SAM" id="MobiDB-lite"/>
    </source>
</evidence>
<dbReference type="AlphaFoldDB" id="A0AAV6MBB7"/>
<evidence type="ECO:0000313" key="3">
    <source>
        <dbReference type="Proteomes" id="UP000685013"/>
    </source>
</evidence>
<feature type="region of interest" description="Disordered" evidence="1">
    <location>
        <begin position="36"/>
        <end position="78"/>
    </location>
</feature>
<dbReference type="PANTHER" id="PTHR33257:SF58">
    <property type="entry name" value="REJ DOMAIN-CONTAINING PROTEIN"/>
    <property type="match status" value="1"/>
</dbReference>
<evidence type="ECO:0000313" key="2">
    <source>
        <dbReference type="EMBL" id="KAG6578473.1"/>
    </source>
</evidence>
<gene>
    <name evidence="2" type="ORF">SDJN03_22921</name>
</gene>
<sequence length="202" mass="21662">MEAGNYHQISLKEANSAANSSFRVYYGGATGAIPFRWESRPGTPKHTYSDTSIPPLTPPPSYYSSSHSTSKASPKPTRFTSIFRKSRTASSFSFSSSSSSASSSFASWSSSRSSPSAFVRPKFFKHRRCFSNSPSLPFECSFDDNEGDEAVGSPDSPTSTLCFGGGSSSRRASLFRGCYQLVSVKNALLSIVGHGSASRGTH</sequence>
<feature type="compositionally biased region" description="Low complexity" evidence="1">
    <location>
        <begin position="62"/>
        <end position="77"/>
    </location>
</feature>
<dbReference type="PANTHER" id="PTHR33257">
    <property type="entry name" value="OS05G0165500 PROTEIN"/>
    <property type="match status" value="1"/>
</dbReference>
<name>A0AAV6MBB7_9ROSI</name>
<reference evidence="2 3" key="1">
    <citation type="journal article" date="2021" name="Hortic Res">
        <title>The domestication of Cucurbita argyrosperma as revealed by the genome of its wild relative.</title>
        <authorList>
            <person name="Barrera-Redondo J."/>
            <person name="Sanchez-de la Vega G."/>
            <person name="Aguirre-Liguori J.A."/>
            <person name="Castellanos-Morales G."/>
            <person name="Gutierrez-Guerrero Y.T."/>
            <person name="Aguirre-Dugua X."/>
            <person name="Aguirre-Planter E."/>
            <person name="Tenaillon M.I."/>
            <person name="Lira-Saade R."/>
            <person name="Eguiarte L.E."/>
        </authorList>
    </citation>
    <scope>NUCLEOTIDE SEQUENCE [LARGE SCALE GENOMIC DNA]</scope>
    <source>
        <strain evidence="2">JBR-2021</strain>
    </source>
</reference>
<dbReference type="EMBL" id="JAGKQH010000015">
    <property type="protein sequence ID" value="KAG6578473.1"/>
    <property type="molecule type" value="Genomic_DNA"/>
</dbReference>
<organism evidence="2 3">
    <name type="scientific">Cucurbita argyrosperma subsp. sororia</name>
    <dbReference type="NCBI Taxonomy" id="37648"/>
    <lineage>
        <taxon>Eukaryota</taxon>
        <taxon>Viridiplantae</taxon>
        <taxon>Streptophyta</taxon>
        <taxon>Embryophyta</taxon>
        <taxon>Tracheophyta</taxon>
        <taxon>Spermatophyta</taxon>
        <taxon>Magnoliopsida</taxon>
        <taxon>eudicotyledons</taxon>
        <taxon>Gunneridae</taxon>
        <taxon>Pentapetalae</taxon>
        <taxon>rosids</taxon>
        <taxon>fabids</taxon>
        <taxon>Cucurbitales</taxon>
        <taxon>Cucurbitaceae</taxon>
        <taxon>Cucurbiteae</taxon>
        <taxon>Cucurbita</taxon>
    </lineage>
</organism>
<dbReference type="Proteomes" id="UP000685013">
    <property type="component" value="Chromosome 15"/>
</dbReference>
<protein>
    <submittedName>
        <fullName evidence="2">Uncharacterized protein</fullName>
    </submittedName>
</protein>
<feature type="non-terminal residue" evidence="2">
    <location>
        <position position="1"/>
    </location>
</feature>
<comment type="caution">
    <text evidence="2">The sequence shown here is derived from an EMBL/GenBank/DDBJ whole genome shotgun (WGS) entry which is preliminary data.</text>
</comment>
<keyword evidence="3" id="KW-1185">Reference proteome</keyword>
<proteinExistence type="predicted"/>
<feature type="region of interest" description="Disordered" evidence="1">
    <location>
        <begin position="92"/>
        <end position="115"/>
    </location>
</feature>
<accession>A0AAV6MBB7</accession>